<evidence type="ECO:0000256" key="1">
    <source>
        <dbReference type="ARBA" id="ARBA00022679"/>
    </source>
</evidence>
<dbReference type="Gene3D" id="3.90.550.10">
    <property type="entry name" value="Spore Coat Polysaccharide Biosynthesis Protein SpsA, Chain A"/>
    <property type="match status" value="1"/>
</dbReference>
<sequence length="264" mass="28082">MINTAVILARGLGTRMRAEGQSSSLTAGQAAAASLGYKALMPIGAHRLIDYSLSALADAGVTRAVVVVAPEHEAFKTHMRELAPSRLRIEFAVQDEALGTANALASAEMAVGEEPFLMVNGDNLYPLEALEAMTHVSGNAIAGFERSSLVAQSNIPAERIAAFALIRHADNRLIGMIEKPSEAELAEYGESAPVSMNLFAFEPTVFEACRTIKPSARGEYEIVDAVLALENVQVVPVSGGVLDLSRRDDIADVESRVAHVSVRL</sequence>
<dbReference type="PATRIC" id="fig|1630135.4.peg.475"/>
<dbReference type="InterPro" id="IPR005835">
    <property type="entry name" value="NTP_transferase_dom"/>
</dbReference>
<evidence type="ECO:0000259" key="3">
    <source>
        <dbReference type="Pfam" id="PF00483"/>
    </source>
</evidence>
<proteinExistence type="predicted"/>
<dbReference type="InterPro" id="IPR050065">
    <property type="entry name" value="GlmU-like"/>
</dbReference>
<dbReference type="EMBL" id="CP012117">
    <property type="protein sequence ID" value="ANP27028.1"/>
    <property type="molecule type" value="Genomic_DNA"/>
</dbReference>
<dbReference type="Pfam" id="PF00483">
    <property type="entry name" value="NTP_transferase"/>
    <property type="match status" value="1"/>
</dbReference>
<protein>
    <recommendedName>
        <fullName evidence="3">Nucleotidyl transferase domain-containing protein</fullName>
    </recommendedName>
</protein>
<dbReference type="PANTHER" id="PTHR43584">
    <property type="entry name" value="NUCLEOTIDYL TRANSFERASE"/>
    <property type="match status" value="1"/>
</dbReference>
<keyword evidence="2" id="KW-0548">Nucleotidyltransferase</keyword>
<dbReference type="SUPFAM" id="SSF53448">
    <property type="entry name" value="Nucleotide-diphospho-sugar transferases"/>
    <property type="match status" value="1"/>
</dbReference>
<dbReference type="STRING" id="1630135.DAD186_04730"/>
<organism evidence="4 5">
    <name type="scientific">Dermabacter vaginalis</name>
    <dbReference type="NCBI Taxonomy" id="1630135"/>
    <lineage>
        <taxon>Bacteria</taxon>
        <taxon>Bacillati</taxon>
        <taxon>Actinomycetota</taxon>
        <taxon>Actinomycetes</taxon>
        <taxon>Micrococcales</taxon>
        <taxon>Dermabacteraceae</taxon>
        <taxon>Dermabacter</taxon>
    </lineage>
</organism>
<dbReference type="PANTHER" id="PTHR43584:SF8">
    <property type="entry name" value="N-ACETYLMURAMATE ALPHA-1-PHOSPHATE URIDYLYLTRANSFERASE"/>
    <property type="match status" value="1"/>
</dbReference>
<evidence type="ECO:0000313" key="4">
    <source>
        <dbReference type="EMBL" id="ANP27028.1"/>
    </source>
</evidence>
<feature type="domain" description="Nucleotidyl transferase" evidence="3">
    <location>
        <begin position="5"/>
        <end position="228"/>
    </location>
</feature>
<name>A0A1B0ZGE6_9MICO</name>
<evidence type="ECO:0000313" key="5">
    <source>
        <dbReference type="Proteomes" id="UP000092596"/>
    </source>
</evidence>
<dbReference type="InterPro" id="IPR029044">
    <property type="entry name" value="Nucleotide-diphossugar_trans"/>
</dbReference>
<keyword evidence="1" id="KW-0808">Transferase</keyword>
<dbReference type="Proteomes" id="UP000092596">
    <property type="component" value="Chromosome"/>
</dbReference>
<dbReference type="KEGG" id="dva:DAD186_04730"/>
<reference evidence="4 5" key="1">
    <citation type="submission" date="2015-06" db="EMBL/GenBank/DDBJ databases">
        <title>Investigation of pathophysiology for high-risk pregnancy and development of treatment modality based on it.</title>
        <authorList>
            <person name="Kim B.-C."/>
            <person name="Lim S."/>
        </authorList>
    </citation>
    <scope>NUCLEOTIDE SEQUENCE [LARGE SCALE GENOMIC DNA]</scope>
    <source>
        <strain evidence="4 5">AD1-86</strain>
    </source>
</reference>
<dbReference type="AlphaFoldDB" id="A0A1B0ZGE6"/>
<evidence type="ECO:0000256" key="2">
    <source>
        <dbReference type="ARBA" id="ARBA00022695"/>
    </source>
</evidence>
<accession>A0A1B0ZGE6</accession>
<dbReference type="RefSeq" id="WP_065247345.1">
    <property type="nucleotide sequence ID" value="NZ_CP012117.1"/>
</dbReference>
<dbReference type="CDD" id="cd04181">
    <property type="entry name" value="NTP_transferase"/>
    <property type="match status" value="1"/>
</dbReference>
<dbReference type="GO" id="GO:0016779">
    <property type="term" value="F:nucleotidyltransferase activity"/>
    <property type="evidence" value="ECO:0007669"/>
    <property type="project" value="UniProtKB-KW"/>
</dbReference>
<gene>
    <name evidence="4" type="ORF">DAD186_04730</name>
</gene>